<feature type="transmembrane region" description="Helical" evidence="1">
    <location>
        <begin position="6"/>
        <end position="25"/>
    </location>
</feature>
<feature type="transmembrane region" description="Helical" evidence="1">
    <location>
        <begin position="37"/>
        <end position="58"/>
    </location>
</feature>
<organism evidence="2 3">
    <name type="scientific">Clostridium oceanicum</name>
    <dbReference type="NCBI Taxonomy" id="1543"/>
    <lineage>
        <taxon>Bacteria</taxon>
        <taxon>Bacillati</taxon>
        <taxon>Bacillota</taxon>
        <taxon>Clostridia</taxon>
        <taxon>Eubacteriales</taxon>
        <taxon>Clostridiaceae</taxon>
        <taxon>Clostridium</taxon>
    </lineage>
</organism>
<keyword evidence="3" id="KW-1185">Reference proteome</keyword>
<evidence type="ECO:0008006" key="4">
    <source>
        <dbReference type="Google" id="ProtNLM"/>
    </source>
</evidence>
<sequence length="65" mass="7924">MNKDKIVIYIWFLLIILYFILKRKINSTFKNKFSKKVYYTFLTVFLVSSVAFLLYLYVTFMIDGF</sequence>
<name>A0ABN1JBL9_9CLOT</name>
<evidence type="ECO:0000256" key="1">
    <source>
        <dbReference type="SAM" id="Phobius"/>
    </source>
</evidence>
<gene>
    <name evidence="2" type="ORF">GCM10008906_08360</name>
</gene>
<evidence type="ECO:0000313" key="3">
    <source>
        <dbReference type="Proteomes" id="UP001501510"/>
    </source>
</evidence>
<reference evidence="2 3" key="1">
    <citation type="journal article" date="2019" name="Int. J. Syst. Evol. Microbiol.">
        <title>The Global Catalogue of Microorganisms (GCM) 10K type strain sequencing project: providing services to taxonomists for standard genome sequencing and annotation.</title>
        <authorList>
            <consortium name="The Broad Institute Genomics Platform"/>
            <consortium name="The Broad Institute Genome Sequencing Center for Infectious Disease"/>
            <person name="Wu L."/>
            <person name="Ma J."/>
        </authorList>
    </citation>
    <scope>NUCLEOTIDE SEQUENCE [LARGE SCALE GENOMIC DNA]</scope>
    <source>
        <strain evidence="2 3">JCM 1407</strain>
    </source>
</reference>
<protein>
    <recommendedName>
        <fullName evidence="4">DUF1146 domain-containing protein</fullName>
    </recommendedName>
</protein>
<dbReference type="Proteomes" id="UP001501510">
    <property type="component" value="Unassembled WGS sequence"/>
</dbReference>
<dbReference type="EMBL" id="BAAACG010000006">
    <property type="protein sequence ID" value="GAA0735135.1"/>
    <property type="molecule type" value="Genomic_DNA"/>
</dbReference>
<accession>A0ABN1JBL9</accession>
<keyword evidence="1" id="KW-0812">Transmembrane</keyword>
<comment type="caution">
    <text evidence="2">The sequence shown here is derived from an EMBL/GenBank/DDBJ whole genome shotgun (WGS) entry which is preliminary data.</text>
</comment>
<evidence type="ECO:0000313" key="2">
    <source>
        <dbReference type="EMBL" id="GAA0735135.1"/>
    </source>
</evidence>
<keyword evidence="1" id="KW-1133">Transmembrane helix</keyword>
<keyword evidence="1" id="KW-0472">Membrane</keyword>
<proteinExistence type="predicted"/>